<reference evidence="3" key="1">
    <citation type="submission" date="2015-12" db="EMBL/GenBank/DDBJ databases">
        <title>Update maize B73 reference genome by single molecule sequencing technologies.</title>
        <authorList>
            <consortium name="Maize Genome Sequencing Project"/>
            <person name="Ware D."/>
        </authorList>
    </citation>
    <scope>NUCLEOTIDE SEQUENCE</scope>
    <source>
        <tissue evidence="3">Seedling</tissue>
    </source>
</reference>
<dbReference type="SMR" id="A0A1D6FM97"/>
<feature type="coiled-coil region" evidence="1">
    <location>
        <begin position="191"/>
        <end position="232"/>
    </location>
</feature>
<dbReference type="AlphaFoldDB" id="A0A1D6FM97"/>
<evidence type="ECO:0000256" key="2">
    <source>
        <dbReference type="SAM" id="MobiDB-lite"/>
    </source>
</evidence>
<gene>
    <name evidence="3" type="ORF">ZEAMMB73_Zm00001d009836</name>
</gene>
<feature type="compositionally biased region" description="Polar residues" evidence="2">
    <location>
        <begin position="69"/>
        <end position="78"/>
    </location>
</feature>
<sequence length="318" mass="35620">MGAKEANIGGAIALIAQRVTPLELLTESKEEEEEERIAPVMSSFFNVDKNETEEKDNVGTILAPKGTAPPTTDVTGPSSTRFKQMAAEEKGSSKPALAEGKDDYLYCCLDNMEIEGLLVSKALRNKRNVEDEAAQKERMKLRFKVFEIWFDCDEKEKAFKILETYFIESQTEVQAMHEEKSKLEETMGRKISELEASNAEKDNRIASLEAELKRAKEEHEAKTTKIMQASIEVAVNLSIAQVKIDDLKDGVNHVRGLNENYRILLANCHTLGNRCHNEFLKTFSSTGALCKEKNFSDGDLEGLMSWVLSETPAFKSVL</sequence>
<proteinExistence type="predicted"/>
<keyword evidence="1" id="KW-0175">Coiled coil</keyword>
<protein>
    <submittedName>
        <fullName evidence="3">Uncharacterized protein</fullName>
    </submittedName>
</protein>
<dbReference type="InParanoid" id="A0A1D6FM97"/>
<accession>A0A1D6FM97</accession>
<dbReference type="EMBL" id="CM000784">
    <property type="protein sequence ID" value="AQK92789.1"/>
    <property type="molecule type" value="Genomic_DNA"/>
</dbReference>
<feature type="region of interest" description="Disordered" evidence="2">
    <location>
        <begin position="55"/>
        <end position="78"/>
    </location>
</feature>
<name>A0A1D6FM97_MAIZE</name>
<organism evidence="3">
    <name type="scientific">Zea mays</name>
    <name type="common">Maize</name>
    <dbReference type="NCBI Taxonomy" id="4577"/>
    <lineage>
        <taxon>Eukaryota</taxon>
        <taxon>Viridiplantae</taxon>
        <taxon>Streptophyta</taxon>
        <taxon>Embryophyta</taxon>
        <taxon>Tracheophyta</taxon>
        <taxon>Spermatophyta</taxon>
        <taxon>Magnoliopsida</taxon>
        <taxon>Liliopsida</taxon>
        <taxon>Poales</taxon>
        <taxon>Poaceae</taxon>
        <taxon>PACMAD clade</taxon>
        <taxon>Panicoideae</taxon>
        <taxon>Andropogonodae</taxon>
        <taxon>Andropogoneae</taxon>
        <taxon>Tripsacinae</taxon>
        <taxon>Zea</taxon>
    </lineage>
</organism>
<evidence type="ECO:0000313" key="3">
    <source>
        <dbReference type="EMBL" id="AQK92789.1"/>
    </source>
</evidence>
<evidence type="ECO:0000256" key="1">
    <source>
        <dbReference type="SAM" id="Coils"/>
    </source>
</evidence>